<keyword evidence="3" id="KW-0203">Cytokinin biosynthesis</keyword>
<proteinExistence type="inferred from homology"/>
<dbReference type="PANTHER" id="PTHR33347">
    <property type="entry name" value="OSJNBA0091C07.3 PROTEIN"/>
    <property type="match status" value="1"/>
</dbReference>
<keyword evidence="5" id="KW-0539">Nucleus</keyword>
<comment type="caution">
    <text evidence="8">The sequence shown here is derived from an EMBL/GenBank/DDBJ whole genome shotgun (WGS) entry which is preliminary data.</text>
</comment>
<name>A0A834ZRG7_TETSI</name>
<feature type="region of interest" description="Disordered" evidence="7">
    <location>
        <begin position="99"/>
        <end position="120"/>
    </location>
</feature>
<dbReference type="PANTHER" id="PTHR33347:SF1">
    <property type="entry name" value="PROTEIN SOB FIVE-LIKE 5"/>
    <property type="match status" value="1"/>
</dbReference>
<evidence type="ECO:0000256" key="1">
    <source>
        <dbReference type="ARBA" id="ARBA00004496"/>
    </source>
</evidence>
<dbReference type="Proteomes" id="UP000655225">
    <property type="component" value="Unassembled WGS sequence"/>
</dbReference>
<dbReference type="GO" id="GO:0009691">
    <property type="term" value="P:cytokinin biosynthetic process"/>
    <property type="evidence" value="ECO:0007669"/>
    <property type="project" value="UniProtKB-KW"/>
</dbReference>
<evidence type="ECO:0000256" key="5">
    <source>
        <dbReference type="ARBA" id="ARBA00023242"/>
    </source>
</evidence>
<dbReference type="GO" id="GO:0009736">
    <property type="term" value="P:cytokinin-activated signaling pathway"/>
    <property type="evidence" value="ECO:0007669"/>
    <property type="project" value="UniProtKB-KW"/>
</dbReference>
<sequence length="210" mass="23445">MNGSASECSSGCESGWTVYLDNSSLSANPCKRDGRFVDENGVSGKDYEGKRTKVEDEEEDLSMVSDASSGPPHFHEDEDYCDENGCFFSDSSAAALAKKSGKRQKIEQHRRRQEHPSFLDDTASSPVLGFSKAKQFHSHQKSSFNGACLGFLTGFLCNSCQGKMHIPEEFWLLTVFSGWKTNFSRTRKRAGMRYGDIFSLRFCCCSCSKR</sequence>
<evidence type="ECO:0000256" key="6">
    <source>
        <dbReference type="ARBA" id="ARBA00024199"/>
    </source>
</evidence>
<accession>A0A834ZRG7</accession>
<feature type="compositionally biased region" description="Basic and acidic residues" evidence="7">
    <location>
        <begin position="45"/>
        <end position="54"/>
    </location>
</feature>
<evidence type="ECO:0000313" key="9">
    <source>
        <dbReference type="Proteomes" id="UP000655225"/>
    </source>
</evidence>
<keyword evidence="2" id="KW-0963">Cytoplasm</keyword>
<dbReference type="OrthoDB" id="759087at2759"/>
<dbReference type="OMA" id="FITTTHF"/>
<feature type="compositionally biased region" description="Basic residues" evidence="7">
    <location>
        <begin position="99"/>
        <end position="113"/>
    </location>
</feature>
<dbReference type="InterPro" id="IPR044670">
    <property type="entry name" value="SOFL"/>
</dbReference>
<evidence type="ECO:0000313" key="8">
    <source>
        <dbReference type="EMBL" id="KAF8410245.1"/>
    </source>
</evidence>
<keyword evidence="4" id="KW-0932">Cytokinin signaling pathway</keyword>
<gene>
    <name evidence="8" type="ORF">HHK36_002770</name>
</gene>
<comment type="similarity">
    <text evidence="6">Belongs to the SOFL plant protein family.</text>
</comment>
<keyword evidence="9" id="KW-1185">Reference proteome</keyword>
<dbReference type="AlphaFoldDB" id="A0A834ZRG7"/>
<evidence type="ECO:0000256" key="3">
    <source>
        <dbReference type="ARBA" id="ARBA00022712"/>
    </source>
</evidence>
<comment type="subcellular location">
    <subcellularLocation>
        <location evidence="1">Cytoplasm</location>
    </subcellularLocation>
</comment>
<protein>
    <submittedName>
        <fullName evidence="8">Uncharacterized protein</fullName>
    </submittedName>
</protein>
<organism evidence="8 9">
    <name type="scientific">Tetracentron sinense</name>
    <name type="common">Spur-leaf</name>
    <dbReference type="NCBI Taxonomy" id="13715"/>
    <lineage>
        <taxon>Eukaryota</taxon>
        <taxon>Viridiplantae</taxon>
        <taxon>Streptophyta</taxon>
        <taxon>Embryophyta</taxon>
        <taxon>Tracheophyta</taxon>
        <taxon>Spermatophyta</taxon>
        <taxon>Magnoliopsida</taxon>
        <taxon>Trochodendrales</taxon>
        <taxon>Trochodendraceae</taxon>
        <taxon>Tetracentron</taxon>
    </lineage>
</organism>
<dbReference type="GO" id="GO:0005737">
    <property type="term" value="C:cytoplasm"/>
    <property type="evidence" value="ECO:0007669"/>
    <property type="project" value="UniProtKB-SubCell"/>
</dbReference>
<reference evidence="8 9" key="1">
    <citation type="submission" date="2020-04" db="EMBL/GenBank/DDBJ databases">
        <title>Plant Genome Project.</title>
        <authorList>
            <person name="Zhang R.-G."/>
        </authorList>
    </citation>
    <scope>NUCLEOTIDE SEQUENCE [LARGE SCALE GENOMIC DNA]</scope>
    <source>
        <strain evidence="8">YNK0</strain>
        <tissue evidence="8">Leaf</tissue>
    </source>
</reference>
<feature type="region of interest" description="Disordered" evidence="7">
    <location>
        <begin position="25"/>
        <end position="73"/>
    </location>
</feature>
<dbReference type="EMBL" id="JABCRI010000002">
    <property type="protein sequence ID" value="KAF8410245.1"/>
    <property type="molecule type" value="Genomic_DNA"/>
</dbReference>
<evidence type="ECO:0000256" key="4">
    <source>
        <dbReference type="ARBA" id="ARBA00022864"/>
    </source>
</evidence>
<evidence type="ECO:0000256" key="7">
    <source>
        <dbReference type="SAM" id="MobiDB-lite"/>
    </source>
</evidence>
<evidence type="ECO:0000256" key="2">
    <source>
        <dbReference type="ARBA" id="ARBA00022490"/>
    </source>
</evidence>